<gene>
    <name evidence="3" type="ORF">B0I36DRAFT_890</name>
</gene>
<feature type="compositionally biased region" description="Polar residues" evidence="1">
    <location>
        <begin position="61"/>
        <end position="70"/>
    </location>
</feature>
<keyword evidence="4" id="KW-1185">Reference proteome</keyword>
<keyword evidence="2" id="KW-0732">Signal</keyword>
<evidence type="ECO:0000256" key="1">
    <source>
        <dbReference type="SAM" id="MobiDB-lite"/>
    </source>
</evidence>
<reference evidence="3" key="1">
    <citation type="journal article" date="2021" name="Nat. Commun.">
        <title>Genetic determinants of endophytism in the Arabidopsis root mycobiome.</title>
        <authorList>
            <person name="Mesny F."/>
            <person name="Miyauchi S."/>
            <person name="Thiergart T."/>
            <person name="Pickel B."/>
            <person name="Atanasova L."/>
            <person name="Karlsson M."/>
            <person name="Huettel B."/>
            <person name="Barry K.W."/>
            <person name="Haridas S."/>
            <person name="Chen C."/>
            <person name="Bauer D."/>
            <person name="Andreopoulos W."/>
            <person name="Pangilinan J."/>
            <person name="LaButti K."/>
            <person name="Riley R."/>
            <person name="Lipzen A."/>
            <person name="Clum A."/>
            <person name="Drula E."/>
            <person name="Henrissat B."/>
            <person name="Kohler A."/>
            <person name="Grigoriev I.V."/>
            <person name="Martin F.M."/>
            <person name="Hacquard S."/>
        </authorList>
    </citation>
    <scope>NUCLEOTIDE SEQUENCE</scope>
    <source>
        <strain evidence="3">MPI-CAGE-CH-0230</strain>
    </source>
</reference>
<comment type="caution">
    <text evidence="3">The sequence shown here is derived from an EMBL/GenBank/DDBJ whole genome shotgun (WGS) entry which is preliminary data.</text>
</comment>
<dbReference type="AlphaFoldDB" id="A0A9P9BT66"/>
<dbReference type="RefSeq" id="XP_046017711.1">
    <property type="nucleotide sequence ID" value="XM_046163526.1"/>
</dbReference>
<feature type="region of interest" description="Disordered" evidence="1">
    <location>
        <begin position="43"/>
        <end position="78"/>
    </location>
</feature>
<name>A0A9P9BT66_9PEZI</name>
<accession>A0A9P9BT66</accession>
<dbReference type="GeneID" id="70193072"/>
<feature type="chain" id="PRO_5040402953" description="Secreted protein" evidence="2">
    <location>
        <begin position="24"/>
        <end position="78"/>
    </location>
</feature>
<proteinExistence type="predicted"/>
<organism evidence="3 4">
    <name type="scientific">Microdochium trichocladiopsis</name>
    <dbReference type="NCBI Taxonomy" id="1682393"/>
    <lineage>
        <taxon>Eukaryota</taxon>
        <taxon>Fungi</taxon>
        <taxon>Dikarya</taxon>
        <taxon>Ascomycota</taxon>
        <taxon>Pezizomycotina</taxon>
        <taxon>Sordariomycetes</taxon>
        <taxon>Xylariomycetidae</taxon>
        <taxon>Xylariales</taxon>
        <taxon>Microdochiaceae</taxon>
        <taxon>Microdochium</taxon>
    </lineage>
</organism>
<dbReference type="Proteomes" id="UP000756346">
    <property type="component" value="Unassembled WGS sequence"/>
</dbReference>
<protein>
    <recommendedName>
        <fullName evidence="5">Secreted protein</fullName>
    </recommendedName>
</protein>
<evidence type="ECO:0000313" key="3">
    <source>
        <dbReference type="EMBL" id="KAH7039656.1"/>
    </source>
</evidence>
<dbReference type="EMBL" id="JAGTJQ010000001">
    <property type="protein sequence ID" value="KAH7039656.1"/>
    <property type="molecule type" value="Genomic_DNA"/>
</dbReference>
<evidence type="ECO:0008006" key="5">
    <source>
        <dbReference type="Google" id="ProtNLM"/>
    </source>
</evidence>
<evidence type="ECO:0000313" key="4">
    <source>
        <dbReference type="Proteomes" id="UP000756346"/>
    </source>
</evidence>
<evidence type="ECO:0000256" key="2">
    <source>
        <dbReference type="SAM" id="SignalP"/>
    </source>
</evidence>
<feature type="signal peptide" evidence="2">
    <location>
        <begin position="1"/>
        <end position="23"/>
    </location>
</feature>
<sequence>MIYLYSSPFPVVVVVVVVVCSSARDVNVDTCSRARYLHAQPLLTPSNLPSTQSPKRPFQSAVDTTASAPTPSHLDTRA</sequence>
<feature type="compositionally biased region" description="Polar residues" evidence="1">
    <location>
        <begin position="43"/>
        <end position="54"/>
    </location>
</feature>